<comment type="caution">
    <text evidence="1">The sequence shown here is derived from an EMBL/GenBank/DDBJ whole genome shotgun (WGS) entry which is preliminary data.</text>
</comment>
<dbReference type="AlphaFoldDB" id="A0A8X6TVH3"/>
<proteinExistence type="predicted"/>
<keyword evidence="2" id="KW-1185">Reference proteome</keyword>
<dbReference type="Proteomes" id="UP000887013">
    <property type="component" value="Unassembled WGS sequence"/>
</dbReference>
<evidence type="ECO:0000313" key="2">
    <source>
        <dbReference type="Proteomes" id="UP000887013"/>
    </source>
</evidence>
<dbReference type="OrthoDB" id="10442094at2759"/>
<gene>
    <name evidence="1" type="ORF">NPIL_242991</name>
</gene>
<name>A0A8X6TVH3_NEPPI</name>
<accession>A0A8X6TVH3</accession>
<reference evidence="1" key="1">
    <citation type="submission" date="2020-08" db="EMBL/GenBank/DDBJ databases">
        <title>Multicomponent nature underlies the extraordinary mechanical properties of spider dragline silk.</title>
        <authorList>
            <person name="Kono N."/>
            <person name="Nakamura H."/>
            <person name="Mori M."/>
            <person name="Yoshida Y."/>
            <person name="Ohtoshi R."/>
            <person name="Malay A.D."/>
            <person name="Moran D.A.P."/>
            <person name="Tomita M."/>
            <person name="Numata K."/>
            <person name="Arakawa K."/>
        </authorList>
    </citation>
    <scope>NUCLEOTIDE SEQUENCE</scope>
</reference>
<protein>
    <submittedName>
        <fullName evidence="1">Uncharacterized protein</fullName>
    </submittedName>
</protein>
<dbReference type="EMBL" id="BMAW01016762">
    <property type="protein sequence ID" value="GFT50673.1"/>
    <property type="molecule type" value="Genomic_DNA"/>
</dbReference>
<sequence>MFRDLHLCGNQSSDDDLDNLPGWVVKIPFKYRRQLPAQKKRKEKNGEKGVLKHHQYIVIATKGERKMLGKEKKEETRRNEIPGFYRSCENFRRAK</sequence>
<evidence type="ECO:0000313" key="1">
    <source>
        <dbReference type="EMBL" id="GFT50673.1"/>
    </source>
</evidence>
<organism evidence="1 2">
    <name type="scientific">Nephila pilipes</name>
    <name type="common">Giant wood spider</name>
    <name type="synonym">Nephila maculata</name>
    <dbReference type="NCBI Taxonomy" id="299642"/>
    <lineage>
        <taxon>Eukaryota</taxon>
        <taxon>Metazoa</taxon>
        <taxon>Ecdysozoa</taxon>
        <taxon>Arthropoda</taxon>
        <taxon>Chelicerata</taxon>
        <taxon>Arachnida</taxon>
        <taxon>Araneae</taxon>
        <taxon>Araneomorphae</taxon>
        <taxon>Entelegynae</taxon>
        <taxon>Araneoidea</taxon>
        <taxon>Nephilidae</taxon>
        <taxon>Nephila</taxon>
    </lineage>
</organism>